<proteinExistence type="predicted"/>
<dbReference type="EMBL" id="QOCR01000001">
    <property type="protein sequence ID" value="RHW51866.1"/>
    <property type="molecule type" value="Genomic_DNA"/>
</dbReference>
<keyword evidence="3" id="KW-0732">Signal</keyword>
<keyword evidence="2" id="KW-0472">Membrane</keyword>
<name>A0A3R7CQ57_9LACO</name>
<dbReference type="InterPro" id="IPR050491">
    <property type="entry name" value="AmpC-like"/>
</dbReference>
<dbReference type="Proteomes" id="UP000284109">
    <property type="component" value="Unassembled WGS sequence"/>
</dbReference>
<evidence type="ECO:0000313" key="6">
    <source>
        <dbReference type="Proteomes" id="UP000284109"/>
    </source>
</evidence>
<evidence type="ECO:0000256" key="2">
    <source>
        <dbReference type="ARBA" id="ARBA00023136"/>
    </source>
</evidence>
<keyword evidence="6" id="KW-1185">Reference proteome</keyword>
<organism evidence="5 6">
    <name type="scientific">Bombilactobacillus bombi</name>
    <dbReference type="NCBI Taxonomy" id="1303590"/>
    <lineage>
        <taxon>Bacteria</taxon>
        <taxon>Bacillati</taxon>
        <taxon>Bacillota</taxon>
        <taxon>Bacilli</taxon>
        <taxon>Lactobacillales</taxon>
        <taxon>Lactobacillaceae</taxon>
        <taxon>Bombilactobacillus</taxon>
    </lineage>
</organism>
<sequence>MCKKRKLLASLLVIWSVLFLGSPHVTAQAASKAPSAIKNLLKNNEFSGSLLIVKKGHPWVQQYLGYADYEQRRLNGPKSVYQLASLEKSLTATLLIKAQAQHKLKMTDSLQKYFPDIPYSANLTLNHLMQMQSGLVLPNKVPTKLAGRRLDNYLNRHTHFDKSYVNRWHYSDVNYILLARILVKVNHCSYQELFNHYFKKPLHLKNTNVDDNYEFNSQHTTAYDVQKRPANYTLPLTLNTQLLNFEVGAGQLYSNVKEFYRLQSAIVQGKIVNRAAIRRYRQVPATNHYNGYNGGVYNDDQHQYFYAHGVEQGFDTAFVMSNNGQNAIILFSNRHNPYTDNTINIAKTLYQQVFE</sequence>
<feature type="domain" description="Beta-lactamase-related" evidence="4">
    <location>
        <begin position="47"/>
        <end position="342"/>
    </location>
</feature>
<dbReference type="Pfam" id="PF00144">
    <property type="entry name" value="Beta-lactamase"/>
    <property type="match status" value="1"/>
</dbReference>
<dbReference type="PANTHER" id="PTHR46825:SF11">
    <property type="entry name" value="PENICILLIN-BINDING PROTEIN 4"/>
    <property type="match status" value="1"/>
</dbReference>
<feature type="signal peptide" evidence="3">
    <location>
        <begin position="1"/>
        <end position="29"/>
    </location>
</feature>
<accession>A0A3R7CQ57</accession>
<dbReference type="GO" id="GO:0016020">
    <property type="term" value="C:membrane"/>
    <property type="evidence" value="ECO:0007669"/>
    <property type="project" value="UniProtKB-SubCell"/>
</dbReference>
<dbReference type="RefSeq" id="WP_118899412.1">
    <property type="nucleotide sequence ID" value="NZ_QOCR01000001.1"/>
</dbReference>
<comment type="caution">
    <text evidence="5">The sequence shown here is derived from an EMBL/GenBank/DDBJ whole genome shotgun (WGS) entry which is preliminary data.</text>
</comment>
<dbReference type="Gene3D" id="3.40.710.10">
    <property type="entry name" value="DD-peptidase/beta-lactamase superfamily"/>
    <property type="match status" value="1"/>
</dbReference>
<evidence type="ECO:0000256" key="3">
    <source>
        <dbReference type="SAM" id="SignalP"/>
    </source>
</evidence>
<dbReference type="PANTHER" id="PTHR46825">
    <property type="entry name" value="D-ALANYL-D-ALANINE-CARBOXYPEPTIDASE/ENDOPEPTIDASE AMPH"/>
    <property type="match status" value="1"/>
</dbReference>
<dbReference type="InterPro" id="IPR012338">
    <property type="entry name" value="Beta-lactam/transpept-like"/>
</dbReference>
<evidence type="ECO:0000313" key="5">
    <source>
        <dbReference type="EMBL" id="RHW51866.1"/>
    </source>
</evidence>
<evidence type="ECO:0000259" key="4">
    <source>
        <dbReference type="Pfam" id="PF00144"/>
    </source>
</evidence>
<dbReference type="OrthoDB" id="2151402at2"/>
<dbReference type="InterPro" id="IPR001466">
    <property type="entry name" value="Beta-lactam-related"/>
</dbReference>
<dbReference type="SUPFAM" id="SSF56601">
    <property type="entry name" value="beta-lactamase/transpeptidase-like"/>
    <property type="match status" value="1"/>
</dbReference>
<reference evidence="5 6" key="1">
    <citation type="submission" date="2018-07" db="EMBL/GenBank/DDBJ databases">
        <title>Genome sequences of six Lactobacillus spp. isolated from bumble bee guts.</title>
        <authorList>
            <person name="Motta E.V.S."/>
            <person name="Moran N.A."/>
        </authorList>
    </citation>
    <scope>NUCLEOTIDE SEQUENCE [LARGE SCALE GENOMIC DNA]</scope>
    <source>
        <strain evidence="5 6">BI-1.1</strain>
    </source>
</reference>
<dbReference type="AlphaFoldDB" id="A0A3R7CQ57"/>
<evidence type="ECO:0000256" key="1">
    <source>
        <dbReference type="ARBA" id="ARBA00004370"/>
    </source>
</evidence>
<protein>
    <recommendedName>
        <fullName evidence="4">Beta-lactamase-related domain-containing protein</fullName>
    </recommendedName>
</protein>
<gene>
    <name evidence="5" type="ORF">DS831_00590</name>
</gene>
<comment type="subcellular location">
    <subcellularLocation>
        <location evidence="1">Membrane</location>
    </subcellularLocation>
</comment>
<feature type="chain" id="PRO_5018694654" description="Beta-lactamase-related domain-containing protein" evidence="3">
    <location>
        <begin position="30"/>
        <end position="355"/>
    </location>
</feature>